<dbReference type="AlphaFoldDB" id="A0A933I799"/>
<organism evidence="2 3">
    <name type="scientific">candidate division TA06 bacterium</name>
    <dbReference type="NCBI Taxonomy" id="2250710"/>
    <lineage>
        <taxon>Bacteria</taxon>
        <taxon>Bacteria division TA06</taxon>
    </lineage>
</organism>
<gene>
    <name evidence="2" type="ORF">HY768_01690</name>
</gene>
<dbReference type="CDD" id="cd04179">
    <property type="entry name" value="DPM_DPG-synthase_like"/>
    <property type="match status" value="1"/>
</dbReference>
<dbReference type="PANTHER" id="PTHR48090:SF7">
    <property type="entry name" value="RFBJ PROTEIN"/>
    <property type="match status" value="1"/>
</dbReference>
<dbReference type="Pfam" id="PF00535">
    <property type="entry name" value="Glycos_transf_2"/>
    <property type="match status" value="1"/>
</dbReference>
<dbReference type="Proteomes" id="UP000736328">
    <property type="component" value="Unassembled WGS sequence"/>
</dbReference>
<evidence type="ECO:0000313" key="2">
    <source>
        <dbReference type="EMBL" id="MBI4725935.1"/>
    </source>
</evidence>
<name>A0A933I799_UNCT6</name>
<reference evidence="2" key="1">
    <citation type="submission" date="2020-07" db="EMBL/GenBank/DDBJ databases">
        <title>Huge and variable diversity of episymbiotic CPR bacteria and DPANN archaea in groundwater ecosystems.</title>
        <authorList>
            <person name="He C.Y."/>
            <person name="Keren R."/>
            <person name="Whittaker M."/>
            <person name="Farag I.F."/>
            <person name="Doudna J."/>
            <person name="Cate J.H.D."/>
            <person name="Banfield J.F."/>
        </authorList>
    </citation>
    <scope>NUCLEOTIDE SEQUENCE</scope>
    <source>
        <strain evidence="2">NC_groundwater_1520_Pr4_B-0.1um_53_5</strain>
    </source>
</reference>
<dbReference type="InterPro" id="IPR050256">
    <property type="entry name" value="Glycosyltransferase_2"/>
</dbReference>
<dbReference type="Gene3D" id="3.90.550.10">
    <property type="entry name" value="Spore Coat Polysaccharide Biosynthesis Protein SpsA, Chain A"/>
    <property type="match status" value="1"/>
</dbReference>
<sequence>MFMKTAVIIPAYNADATLKLLLARLLEFAPKHDIIVIDDGSSDGTPTCLNTLQRSSTAEAAKLSGVELIIHPHNKGKGAALKSGFKLALQKGYEAVITIDADGQHDPKYIPALADILDTGHYDIVVGSRRNEFSRMSFARFLSNSITTTVVSILAGTKIADSQSGYRIIRSAVLKSVKLKTSRYQMESELLIKAARQGFRIGSLEIKNIPGNTSHISHLKDTLRFIRMALQTLWA</sequence>
<protein>
    <submittedName>
        <fullName evidence="2">Glycosyltransferase family 2 protein</fullName>
    </submittedName>
</protein>
<dbReference type="PANTHER" id="PTHR48090">
    <property type="entry name" value="UNDECAPRENYL-PHOSPHATE 4-DEOXY-4-FORMAMIDO-L-ARABINOSE TRANSFERASE-RELATED"/>
    <property type="match status" value="1"/>
</dbReference>
<evidence type="ECO:0000313" key="3">
    <source>
        <dbReference type="Proteomes" id="UP000736328"/>
    </source>
</evidence>
<feature type="domain" description="Glycosyltransferase 2-like" evidence="1">
    <location>
        <begin position="7"/>
        <end position="175"/>
    </location>
</feature>
<dbReference type="InterPro" id="IPR029044">
    <property type="entry name" value="Nucleotide-diphossugar_trans"/>
</dbReference>
<evidence type="ECO:0000259" key="1">
    <source>
        <dbReference type="Pfam" id="PF00535"/>
    </source>
</evidence>
<proteinExistence type="predicted"/>
<dbReference type="EMBL" id="JACQXR010000019">
    <property type="protein sequence ID" value="MBI4725935.1"/>
    <property type="molecule type" value="Genomic_DNA"/>
</dbReference>
<dbReference type="SUPFAM" id="SSF53448">
    <property type="entry name" value="Nucleotide-diphospho-sugar transferases"/>
    <property type="match status" value="1"/>
</dbReference>
<accession>A0A933I799</accession>
<comment type="caution">
    <text evidence="2">The sequence shown here is derived from an EMBL/GenBank/DDBJ whole genome shotgun (WGS) entry which is preliminary data.</text>
</comment>
<dbReference type="InterPro" id="IPR001173">
    <property type="entry name" value="Glyco_trans_2-like"/>
</dbReference>